<dbReference type="Pfam" id="PF12770">
    <property type="entry name" value="CHAT"/>
    <property type="match status" value="1"/>
</dbReference>
<keyword evidence="3" id="KW-1185">Reference proteome</keyword>
<dbReference type="RefSeq" id="XP_046003975.1">
    <property type="nucleotide sequence ID" value="XM_046163060.1"/>
</dbReference>
<reference evidence="2" key="1">
    <citation type="journal article" date="2021" name="Nat. Commun.">
        <title>Genetic determinants of endophytism in the Arabidopsis root mycobiome.</title>
        <authorList>
            <person name="Mesny F."/>
            <person name="Miyauchi S."/>
            <person name="Thiergart T."/>
            <person name="Pickel B."/>
            <person name="Atanasova L."/>
            <person name="Karlsson M."/>
            <person name="Huettel B."/>
            <person name="Barry K.W."/>
            <person name="Haridas S."/>
            <person name="Chen C."/>
            <person name="Bauer D."/>
            <person name="Andreopoulos W."/>
            <person name="Pangilinan J."/>
            <person name="LaButti K."/>
            <person name="Riley R."/>
            <person name="Lipzen A."/>
            <person name="Clum A."/>
            <person name="Drula E."/>
            <person name="Henrissat B."/>
            <person name="Kohler A."/>
            <person name="Grigoriev I.V."/>
            <person name="Martin F.M."/>
            <person name="Hacquard S."/>
        </authorList>
    </citation>
    <scope>NUCLEOTIDE SEQUENCE</scope>
    <source>
        <strain evidence="2">MPI-CAGE-CH-0230</strain>
    </source>
</reference>
<dbReference type="EMBL" id="JAGTJQ010000018">
    <property type="protein sequence ID" value="KAH7009347.1"/>
    <property type="molecule type" value="Genomic_DNA"/>
</dbReference>
<protein>
    <recommendedName>
        <fullName evidence="1">CHAT domain-containing protein</fullName>
    </recommendedName>
</protein>
<dbReference type="OrthoDB" id="5017823at2759"/>
<sequence length="111" mass="12384">MDGQWLSEILFPFEEITDKSHITIVAYRALHTLPFHTLPFKGSSLLATYSVSYLPSASYITYLKPSDKDRVGSKLLAVGNPSNIKHYDIVSGTSQSLRELRFAEAEATYVA</sequence>
<accession>A0A9P9BH54</accession>
<dbReference type="Proteomes" id="UP000756346">
    <property type="component" value="Unassembled WGS sequence"/>
</dbReference>
<comment type="caution">
    <text evidence="2">The sequence shown here is derived from an EMBL/GenBank/DDBJ whole genome shotgun (WGS) entry which is preliminary data.</text>
</comment>
<gene>
    <name evidence="2" type="ORF">B0I36DRAFT_58702</name>
</gene>
<dbReference type="AlphaFoldDB" id="A0A9P9BH54"/>
<proteinExistence type="predicted"/>
<evidence type="ECO:0000313" key="3">
    <source>
        <dbReference type="Proteomes" id="UP000756346"/>
    </source>
</evidence>
<dbReference type="InterPro" id="IPR024983">
    <property type="entry name" value="CHAT_dom"/>
</dbReference>
<name>A0A9P9BH54_9PEZI</name>
<evidence type="ECO:0000259" key="1">
    <source>
        <dbReference type="Pfam" id="PF12770"/>
    </source>
</evidence>
<evidence type="ECO:0000313" key="2">
    <source>
        <dbReference type="EMBL" id="KAH7009347.1"/>
    </source>
</evidence>
<feature type="domain" description="CHAT" evidence="1">
    <location>
        <begin position="3"/>
        <end position="110"/>
    </location>
</feature>
<organism evidence="2 3">
    <name type="scientific">Microdochium trichocladiopsis</name>
    <dbReference type="NCBI Taxonomy" id="1682393"/>
    <lineage>
        <taxon>Eukaryota</taxon>
        <taxon>Fungi</taxon>
        <taxon>Dikarya</taxon>
        <taxon>Ascomycota</taxon>
        <taxon>Pezizomycotina</taxon>
        <taxon>Sordariomycetes</taxon>
        <taxon>Xylariomycetidae</taxon>
        <taxon>Xylariales</taxon>
        <taxon>Microdochiaceae</taxon>
        <taxon>Microdochium</taxon>
    </lineage>
</organism>
<dbReference type="GeneID" id="70192606"/>